<accession>A0A023D744</accession>
<comment type="caution">
    <text evidence="2">The sequence shown here is derived from an EMBL/GenBank/DDBJ whole genome shotgun (WGS) entry which is preliminary data.</text>
</comment>
<reference evidence="3" key="1">
    <citation type="journal article" date="2014" name="FEMS Microbiol. Lett.">
        <title>Draft Genomic DNA Sequence of the Facultatively Methylotrophic Bacterium Acidomonas methanolica type strain MB58.</title>
        <authorList>
            <person name="Higashiura N."/>
            <person name="Hadano H."/>
            <person name="Hirakawa H."/>
            <person name="Matsutani M."/>
            <person name="Takabe S."/>
            <person name="Matsushita K."/>
            <person name="Azuma Y."/>
        </authorList>
    </citation>
    <scope>NUCLEOTIDE SEQUENCE [LARGE SCALE GENOMIC DNA]</scope>
    <source>
        <strain evidence="3">MB58</strain>
    </source>
</reference>
<dbReference type="SUPFAM" id="SSF53448">
    <property type="entry name" value="Nucleotide-diphospho-sugar transferases"/>
    <property type="match status" value="1"/>
</dbReference>
<protein>
    <submittedName>
        <fullName evidence="2">Glycosyl transferase family 2</fullName>
    </submittedName>
</protein>
<dbReference type="CDD" id="cd00761">
    <property type="entry name" value="Glyco_tranf_GTA_type"/>
    <property type="match status" value="1"/>
</dbReference>
<evidence type="ECO:0000313" key="2">
    <source>
        <dbReference type="EMBL" id="GAJ29968.1"/>
    </source>
</evidence>
<dbReference type="GO" id="GO:0016758">
    <property type="term" value="F:hexosyltransferase activity"/>
    <property type="evidence" value="ECO:0007669"/>
    <property type="project" value="UniProtKB-ARBA"/>
</dbReference>
<dbReference type="InterPro" id="IPR001173">
    <property type="entry name" value="Glyco_trans_2-like"/>
</dbReference>
<dbReference type="Pfam" id="PF00535">
    <property type="entry name" value="Glycos_transf_2"/>
    <property type="match status" value="1"/>
</dbReference>
<sequence>MSAETVNVSFIVPAYNVWKYLEKCIASLQAQSLDSFEIILVEDCSLDRTLTLAQRLAAKDERIRLIRHTKNRGLGPARNTGLDHARGKYICFVDSDDWVDPGYGEAFYLEAERTDAEMVVGTFYAVFSQGARIASHFVDPAVRYATLPFNARTCPAVLSMPTPVWDKCYRRDFLDRHNLRFPALIGEDIPFQWEAMTQAERISVVGEPFYYYRIRDSQKNRSLTAGRGIFADVFLAQEKALTFLVTSGNYEEYKEIWWERMIKELLHLTEKSGDTLILDNFVAKVFYMMLRRSLEPVNFSLLNRAYVPDHVLFKAMFARECASWKEFQDLVARSYPGKHQKNPFFLGAGKLRMVLTQHDLDADESGRSYLLTIAKHEVSQTHYPDLPEYVAASSDAQRIVLLPPVHDPEMDSARVSIQLTGDGTKRLWYFISCAQATRRSELAIFQRVLGPDREVIAEKKTVLHVGEKILLSSLDLPEGESVESFTFEFFVKCLSGFPAWASDVTISNFYGEGS</sequence>
<feature type="domain" description="Glycosyltransferase 2-like" evidence="1">
    <location>
        <begin position="9"/>
        <end position="135"/>
    </location>
</feature>
<dbReference type="PANTHER" id="PTHR22916">
    <property type="entry name" value="GLYCOSYLTRANSFERASE"/>
    <property type="match status" value="1"/>
</dbReference>
<reference evidence="2 3" key="2">
    <citation type="journal article" date="2014" name="FEMS Microbiol. Lett.">
        <title>Draft genomic DNA sequence of the facultatively methylotrophic bacterium Acidomonas methanolica type strain MB58.</title>
        <authorList>
            <person name="Higashiura N."/>
            <person name="Hadano H."/>
            <person name="Hirakawa H."/>
            <person name="Matsutani M."/>
            <person name="Takabe S."/>
            <person name="Matsushita K."/>
            <person name="Azuma Y."/>
        </authorList>
    </citation>
    <scope>NUCLEOTIDE SEQUENCE [LARGE SCALE GENOMIC DNA]</scope>
    <source>
        <strain evidence="2 3">MB58</strain>
    </source>
</reference>
<name>A0A023D744_ACIMT</name>
<dbReference type="Gene3D" id="3.90.550.10">
    <property type="entry name" value="Spore Coat Polysaccharide Biosynthesis Protein SpsA, Chain A"/>
    <property type="match status" value="1"/>
</dbReference>
<gene>
    <name evidence="2" type="ORF">Amme_089_009</name>
</gene>
<keyword evidence="3" id="KW-1185">Reference proteome</keyword>
<evidence type="ECO:0000259" key="1">
    <source>
        <dbReference type="Pfam" id="PF00535"/>
    </source>
</evidence>
<dbReference type="Proteomes" id="UP000019760">
    <property type="component" value="Unassembled WGS sequence"/>
</dbReference>
<evidence type="ECO:0000313" key="3">
    <source>
        <dbReference type="Proteomes" id="UP000019760"/>
    </source>
</evidence>
<dbReference type="AlphaFoldDB" id="A0A023D744"/>
<dbReference type="EMBL" id="BAND01000089">
    <property type="protein sequence ID" value="GAJ29968.1"/>
    <property type="molecule type" value="Genomic_DNA"/>
</dbReference>
<dbReference type="InterPro" id="IPR029044">
    <property type="entry name" value="Nucleotide-diphossugar_trans"/>
</dbReference>
<keyword evidence="2" id="KW-0808">Transferase</keyword>
<dbReference type="RefSeq" id="WP_158310342.1">
    <property type="nucleotide sequence ID" value="NZ_BAND01000089.1"/>
</dbReference>
<organism evidence="2 3">
    <name type="scientific">Acidomonas methanolica NBRC 104435</name>
    <dbReference type="NCBI Taxonomy" id="1231351"/>
    <lineage>
        <taxon>Bacteria</taxon>
        <taxon>Pseudomonadati</taxon>
        <taxon>Pseudomonadota</taxon>
        <taxon>Alphaproteobacteria</taxon>
        <taxon>Acetobacterales</taxon>
        <taxon>Acetobacteraceae</taxon>
        <taxon>Acidomonas</taxon>
    </lineage>
</organism>
<proteinExistence type="predicted"/>
<dbReference type="PANTHER" id="PTHR22916:SF3">
    <property type="entry name" value="UDP-GLCNAC:BETAGAL BETA-1,3-N-ACETYLGLUCOSAMINYLTRANSFERASE-LIKE PROTEIN 1"/>
    <property type="match status" value="1"/>
</dbReference>